<sequence>MTTANLAPLAIPEEYAIHIVEKAMPVDQLIMILYDFPEKIVYDHFKLVNSHIKNGEVQPGQIVLLSPADATQCTIEEAEFLKVAEQVDLTLLQLSNSEREILAKRYDLLSSIGTYSGLLLGVANSSWTAHVKQVEHILKDIEETYVTSYNRQGNLNNQIFFQRRRMHFTRLDAALSRLGQPEIGGRILPGDIRSNLGLSSKSTIRQWKKLGGVAETIPNFARNYEAVAKMSRNLKRVGYLGMALTGLDASINIRKACIAGDDEACRQTKYSETGKAIGTLVGGPVVGGLASWGACTLVFSLPSGGTSMFWCALVAGAAGGYYGGVAGGEYGKNKGEELYKVLLHE</sequence>
<reference evidence="1 2" key="1">
    <citation type="journal article" date="2015" name="Genome Announc.">
        <title>Draft Genome Sequences of Marine Isolates of Thalassomonas viridans and Thalassomonas actiniarum.</title>
        <authorList>
            <person name="Olonade I."/>
            <person name="van Zyl L.J."/>
            <person name="Trindade M."/>
        </authorList>
    </citation>
    <scope>NUCLEOTIDE SEQUENCE [LARGE SCALE GENOMIC DNA]</scope>
    <source>
        <strain evidence="1 2">XOM25</strain>
    </source>
</reference>
<organism evidence="1 2">
    <name type="scientific">Thalassomonas viridans</name>
    <dbReference type="NCBI Taxonomy" id="137584"/>
    <lineage>
        <taxon>Bacteria</taxon>
        <taxon>Pseudomonadati</taxon>
        <taxon>Pseudomonadota</taxon>
        <taxon>Gammaproteobacteria</taxon>
        <taxon>Alteromonadales</taxon>
        <taxon>Colwelliaceae</taxon>
        <taxon>Thalassomonas</taxon>
    </lineage>
</organism>
<dbReference type="RefSeq" id="WP_044836737.1">
    <property type="nucleotide sequence ID" value="NZ_CP059733.1"/>
</dbReference>
<keyword evidence="2" id="KW-1185">Reference proteome</keyword>
<proteinExistence type="predicted"/>
<evidence type="ECO:0000313" key="1">
    <source>
        <dbReference type="EMBL" id="WDE05834.1"/>
    </source>
</evidence>
<dbReference type="KEGG" id="tvd:SG34_002555"/>
<protein>
    <submittedName>
        <fullName evidence="1">Uncharacterized protein</fullName>
    </submittedName>
</protein>
<gene>
    <name evidence="1" type="ORF">SG34_002555</name>
</gene>
<dbReference type="AlphaFoldDB" id="A0AAF0CAG5"/>
<name>A0AAF0CAG5_9GAMM</name>
<accession>A0AAF0CAG5</accession>
<dbReference type="EMBL" id="CP059733">
    <property type="protein sequence ID" value="WDE05834.1"/>
    <property type="molecule type" value="Genomic_DNA"/>
</dbReference>
<dbReference type="Proteomes" id="UP000032352">
    <property type="component" value="Chromosome"/>
</dbReference>
<evidence type="ECO:0000313" key="2">
    <source>
        <dbReference type="Proteomes" id="UP000032352"/>
    </source>
</evidence>
<reference evidence="1 2" key="2">
    <citation type="journal article" date="2022" name="Mar. Drugs">
        <title>Bioassay-Guided Fractionation Leads to the Detection of Cholic Acid Generated by the Rare Thalassomonas sp.</title>
        <authorList>
            <person name="Pheiffer F."/>
            <person name="Schneider Y.K."/>
            <person name="Hansen E.H."/>
            <person name="Andersen J.H."/>
            <person name="Isaksson J."/>
            <person name="Busche T."/>
            <person name="R C."/>
            <person name="Kalinowski J."/>
            <person name="Zyl L.V."/>
            <person name="Trindade M."/>
        </authorList>
    </citation>
    <scope>NUCLEOTIDE SEQUENCE [LARGE SCALE GENOMIC DNA]</scope>
    <source>
        <strain evidence="1 2">XOM25</strain>
    </source>
</reference>